<name>A0ABQ6A9W0_9PROT</name>
<dbReference type="PANTHER" id="PTHR11961">
    <property type="entry name" value="CYTOCHROME C"/>
    <property type="match status" value="1"/>
</dbReference>
<dbReference type="Proteomes" id="UP001156641">
    <property type="component" value="Unassembled WGS sequence"/>
</dbReference>
<comment type="caution">
    <text evidence="8">The sequence shown here is derived from an EMBL/GenBank/DDBJ whole genome shotgun (WGS) entry which is preliminary data.</text>
</comment>
<dbReference type="InterPro" id="IPR009056">
    <property type="entry name" value="Cyt_c-like_dom"/>
</dbReference>
<evidence type="ECO:0000313" key="9">
    <source>
        <dbReference type="Proteomes" id="UP001156641"/>
    </source>
</evidence>
<evidence type="ECO:0000256" key="2">
    <source>
        <dbReference type="ARBA" id="ARBA00022617"/>
    </source>
</evidence>
<feature type="domain" description="Cytochrome c" evidence="7">
    <location>
        <begin position="75"/>
        <end position="176"/>
    </location>
</feature>
<dbReference type="EMBL" id="BSOS01000088">
    <property type="protein sequence ID" value="GLR68348.1"/>
    <property type="molecule type" value="Genomic_DNA"/>
</dbReference>
<keyword evidence="1" id="KW-0813">Transport</keyword>
<organism evidence="8 9">
    <name type="scientific">Acidocella aquatica</name>
    <dbReference type="NCBI Taxonomy" id="1922313"/>
    <lineage>
        <taxon>Bacteria</taxon>
        <taxon>Pseudomonadati</taxon>
        <taxon>Pseudomonadota</taxon>
        <taxon>Alphaproteobacteria</taxon>
        <taxon>Acetobacterales</taxon>
        <taxon>Acidocellaceae</taxon>
        <taxon>Acidocella</taxon>
    </lineage>
</organism>
<dbReference type="PRINTS" id="PR00604">
    <property type="entry name" value="CYTCHRMECIAB"/>
</dbReference>
<dbReference type="InterPro" id="IPR002327">
    <property type="entry name" value="Cyt_c_1A/1B"/>
</dbReference>
<evidence type="ECO:0000256" key="3">
    <source>
        <dbReference type="ARBA" id="ARBA00022723"/>
    </source>
</evidence>
<evidence type="ECO:0000259" key="7">
    <source>
        <dbReference type="PROSITE" id="PS51007"/>
    </source>
</evidence>
<keyword evidence="5 6" id="KW-0408">Iron</keyword>
<accession>A0ABQ6A9W0</accession>
<evidence type="ECO:0000256" key="5">
    <source>
        <dbReference type="ARBA" id="ARBA00023004"/>
    </source>
</evidence>
<dbReference type="Pfam" id="PF00034">
    <property type="entry name" value="Cytochrom_C"/>
    <property type="match status" value="2"/>
</dbReference>
<evidence type="ECO:0000256" key="6">
    <source>
        <dbReference type="PROSITE-ProRule" id="PRU00433"/>
    </source>
</evidence>
<gene>
    <name evidence="8" type="ORF">GCM10010909_30290</name>
</gene>
<dbReference type="Gene3D" id="1.10.760.10">
    <property type="entry name" value="Cytochrome c-like domain"/>
    <property type="match status" value="2"/>
</dbReference>
<proteinExistence type="predicted"/>
<evidence type="ECO:0000313" key="8">
    <source>
        <dbReference type="EMBL" id="GLR68348.1"/>
    </source>
</evidence>
<protein>
    <recommendedName>
        <fullName evidence="7">Cytochrome c domain-containing protein</fullName>
    </recommendedName>
</protein>
<feature type="domain" description="Cytochrome c" evidence="7">
    <location>
        <begin position="221"/>
        <end position="323"/>
    </location>
</feature>
<evidence type="ECO:0000256" key="1">
    <source>
        <dbReference type="ARBA" id="ARBA00022448"/>
    </source>
</evidence>
<dbReference type="PROSITE" id="PS51007">
    <property type="entry name" value="CYTC"/>
    <property type="match status" value="2"/>
</dbReference>
<reference evidence="9" key="1">
    <citation type="journal article" date="2019" name="Int. J. Syst. Evol. Microbiol.">
        <title>The Global Catalogue of Microorganisms (GCM) 10K type strain sequencing project: providing services to taxonomists for standard genome sequencing and annotation.</title>
        <authorList>
            <consortium name="The Broad Institute Genomics Platform"/>
            <consortium name="The Broad Institute Genome Sequencing Center for Infectious Disease"/>
            <person name="Wu L."/>
            <person name="Ma J."/>
        </authorList>
    </citation>
    <scope>NUCLEOTIDE SEQUENCE [LARGE SCALE GENOMIC DNA]</scope>
    <source>
        <strain evidence="9">NBRC 112502</strain>
    </source>
</reference>
<sequence>MSGKGKDSLLGNKIAAGLLTAGLIFWGANRIASIVVPDEAPKTPAIKITGLQTAAAPVAAAAAGLESIIPLIATGDVAKGAAFVQQQCAACHTLTPGGAAGVGPNLYGFMGTPMFSGSFAYSDAVKDKAKGNWNYDNINAWLAAPMSFAPGTGMSYAGIKNVQTRADVVAYLRTLAATPVPLPAADEIKAATAAAAPATPAAAGAPAAETEPSIDTLFATADIAKGKALVMQQCAACHTLAKGGAAGVGPNLYGIIGAKAFSAPGFSYSAAVKSKAGAAWTDDTLSAWLENPMGYAPGTMMAYPGIKNAQARANVIAYLNSNSDTPEKLP</sequence>
<keyword evidence="3 6" id="KW-0479">Metal-binding</keyword>
<dbReference type="RefSeq" id="WP_284259195.1">
    <property type="nucleotide sequence ID" value="NZ_BSOS01000088.1"/>
</dbReference>
<evidence type="ECO:0000256" key="4">
    <source>
        <dbReference type="ARBA" id="ARBA00022982"/>
    </source>
</evidence>
<keyword evidence="9" id="KW-1185">Reference proteome</keyword>
<dbReference type="InterPro" id="IPR036909">
    <property type="entry name" value="Cyt_c-like_dom_sf"/>
</dbReference>
<dbReference type="SUPFAM" id="SSF46626">
    <property type="entry name" value="Cytochrome c"/>
    <property type="match status" value="2"/>
</dbReference>
<keyword evidence="4" id="KW-0249">Electron transport</keyword>
<keyword evidence="2 6" id="KW-0349">Heme</keyword>